<gene>
    <name evidence="1" type="ORF">HGA15_07295</name>
</gene>
<protein>
    <submittedName>
        <fullName evidence="1">Putative glycolipid-binding domain-containing protein</fullName>
    </submittedName>
</protein>
<dbReference type="EMBL" id="JAAXOT010000003">
    <property type="protein sequence ID" value="NKY55967.1"/>
    <property type="molecule type" value="Genomic_DNA"/>
</dbReference>
<evidence type="ECO:0000313" key="2">
    <source>
        <dbReference type="Proteomes" id="UP000570678"/>
    </source>
</evidence>
<name>A0A846YAT6_9NOCA</name>
<organism evidence="1 2">
    <name type="scientific">Nocardia flavorosea</name>
    <dbReference type="NCBI Taxonomy" id="53429"/>
    <lineage>
        <taxon>Bacteria</taxon>
        <taxon>Bacillati</taxon>
        <taxon>Actinomycetota</taxon>
        <taxon>Actinomycetes</taxon>
        <taxon>Mycobacteriales</taxon>
        <taxon>Nocardiaceae</taxon>
        <taxon>Nocardia</taxon>
    </lineage>
</organism>
<evidence type="ECO:0000313" key="1">
    <source>
        <dbReference type="EMBL" id="NKY55967.1"/>
    </source>
</evidence>
<reference evidence="1 2" key="1">
    <citation type="submission" date="2020-04" db="EMBL/GenBank/DDBJ databases">
        <title>MicrobeNet Type strains.</title>
        <authorList>
            <person name="Nicholson A.C."/>
        </authorList>
    </citation>
    <scope>NUCLEOTIDE SEQUENCE [LARGE SCALE GENOMIC DNA]</scope>
    <source>
        <strain evidence="1 2">JCM 3332</strain>
    </source>
</reference>
<dbReference type="Pfam" id="PF06475">
    <property type="entry name" value="Glycolipid_bind"/>
    <property type="match status" value="1"/>
</dbReference>
<proteinExistence type="predicted"/>
<dbReference type="SUPFAM" id="SSF159275">
    <property type="entry name" value="PA1994-like"/>
    <property type="match status" value="1"/>
</dbReference>
<dbReference type="InterPro" id="IPR009467">
    <property type="entry name" value="Glycolipid-bd_prot_put"/>
</dbReference>
<dbReference type="AlphaFoldDB" id="A0A846YAT6"/>
<dbReference type="RefSeq" id="WP_062972131.1">
    <property type="nucleotide sequence ID" value="NZ_JAAXOT010000003.1"/>
</dbReference>
<sequence length="192" mass="20822">MFTALPATAAWSHRHARAGFEVSYFEPVEGSHRIEGASTAVEDGRTWFVAYDIAVDSAWRTRKARVTGRSAAGRRTVLLEADGAGHWQVDGEPASHLDGCLDVDLESSAMTNAFPVHRMLLPIGARAAAPAAYVRATDLSVERLEQEYLRAPDRGTGRCFDYAAPAFGFSCRLVYDASGLVLDYPGIASRMA</sequence>
<dbReference type="Proteomes" id="UP000570678">
    <property type="component" value="Unassembled WGS sequence"/>
</dbReference>
<keyword evidence="2" id="KW-1185">Reference proteome</keyword>
<accession>A0A846YAT6</accession>
<comment type="caution">
    <text evidence="1">The sequence shown here is derived from an EMBL/GenBank/DDBJ whole genome shotgun (WGS) entry which is preliminary data.</text>
</comment>